<feature type="transmembrane region" description="Helical" evidence="5">
    <location>
        <begin position="92"/>
        <end position="118"/>
    </location>
</feature>
<dbReference type="InterPro" id="IPR007318">
    <property type="entry name" value="Phopholipid_MeTrfase"/>
</dbReference>
<accession>A0ABS6WTX4</accession>
<dbReference type="Pfam" id="PF04191">
    <property type="entry name" value="PEMT"/>
    <property type="match status" value="1"/>
</dbReference>
<comment type="caution">
    <text evidence="6">The sequence shown here is derived from an EMBL/GenBank/DDBJ whole genome shotgun (WGS) entry which is preliminary data.</text>
</comment>
<keyword evidence="4 5" id="KW-0472">Membrane</keyword>
<organism evidence="6 7">
    <name type="scientific">Pseudohoeflea coraliihabitans</name>
    <dbReference type="NCBI Taxonomy" id="2860393"/>
    <lineage>
        <taxon>Bacteria</taxon>
        <taxon>Pseudomonadati</taxon>
        <taxon>Pseudomonadota</taxon>
        <taxon>Alphaproteobacteria</taxon>
        <taxon>Hyphomicrobiales</taxon>
        <taxon>Rhizobiaceae</taxon>
        <taxon>Pseudohoeflea</taxon>
    </lineage>
</organism>
<evidence type="ECO:0000313" key="6">
    <source>
        <dbReference type="EMBL" id="MBW3098520.1"/>
    </source>
</evidence>
<sequence>MNAYRSRPNVVPWPPILVIGAVLASLALHAGLAWPLAFAGARPLGWLLIAAAFAIDIWAMATLRRAHTTIMPHRGSRHLVTSGPFRLSRNPIYLANVTILVGLGLASGIGWFLVLAIVDAAATQLLAIRREESHLLAQFGYEYERYCRSVRRWI</sequence>
<protein>
    <submittedName>
        <fullName evidence="6">Isoprenylcysteine carboxylmethyltransferase family protein</fullName>
    </submittedName>
</protein>
<feature type="transmembrane region" description="Helical" evidence="5">
    <location>
        <begin position="43"/>
        <end position="63"/>
    </location>
</feature>
<evidence type="ECO:0000256" key="5">
    <source>
        <dbReference type="SAM" id="Phobius"/>
    </source>
</evidence>
<proteinExistence type="predicted"/>
<keyword evidence="2 5" id="KW-0812">Transmembrane</keyword>
<dbReference type="EMBL" id="JAHWQX010000003">
    <property type="protein sequence ID" value="MBW3098520.1"/>
    <property type="molecule type" value="Genomic_DNA"/>
</dbReference>
<dbReference type="InterPro" id="IPR052527">
    <property type="entry name" value="Metal_cation-efflux_comp"/>
</dbReference>
<reference evidence="6" key="1">
    <citation type="submission" date="2021-07" db="EMBL/GenBank/DDBJ databases">
        <title>Pseudohoeflea marina sp. nov. a polyhydroxyalcanoate-producing bacterium.</title>
        <authorList>
            <person name="Zheng W."/>
            <person name="Yu S."/>
            <person name="Huang Y."/>
        </authorList>
    </citation>
    <scope>NUCLEOTIDE SEQUENCE</scope>
    <source>
        <strain evidence="6">DP4N28-3</strain>
    </source>
</reference>
<keyword evidence="7" id="KW-1185">Reference proteome</keyword>
<evidence type="ECO:0000313" key="7">
    <source>
        <dbReference type="Proteomes" id="UP001430804"/>
    </source>
</evidence>
<dbReference type="PANTHER" id="PTHR43847:SF1">
    <property type="entry name" value="BLL3993 PROTEIN"/>
    <property type="match status" value="1"/>
</dbReference>
<evidence type="ECO:0000256" key="3">
    <source>
        <dbReference type="ARBA" id="ARBA00022989"/>
    </source>
</evidence>
<keyword evidence="3 5" id="KW-1133">Transmembrane helix</keyword>
<gene>
    <name evidence="6" type="ORF">KY465_14645</name>
</gene>
<dbReference type="PANTHER" id="PTHR43847">
    <property type="entry name" value="BLL3993 PROTEIN"/>
    <property type="match status" value="1"/>
</dbReference>
<dbReference type="Proteomes" id="UP001430804">
    <property type="component" value="Unassembled WGS sequence"/>
</dbReference>
<comment type="subcellular location">
    <subcellularLocation>
        <location evidence="1">Endomembrane system</location>
        <topology evidence="1">Multi-pass membrane protein</topology>
    </subcellularLocation>
</comment>
<evidence type="ECO:0000256" key="2">
    <source>
        <dbReference type="ARBA" id="ARBA00022692"/>
    </source>
</evidence>
<name>A0ABS6WTX4_9HYPH</name>
<evidence type="ECO:0000256" key="4">
    <source>
        <dbReference type="ARBA" id="ARBA00023136"/>
    </source>
</evidence>
<evidence type="ECO:0000256" key="1">
    <source>
        <dbReference type="ARBA" id="ARBA00004127"/>
    </source>
</evidence>